<name>A0A6M3LBA4_9ZZZZ</name>
<accession>A0A6M3LBA4</accession>
<gene>
    <name evidence="1" type="ORF">MM415B03210_0010</name>
</gene>
<proteinExistence type="predicted"/>
<dbReference type="AlphaFoldDB" id="A0A6M3LBA4"/>
<protein>
    <submittedName>
        <fullName evidence="1">Uncharacterized protein</fullName>
    </submittedName>
</protein>
<dbReference type="EMBL" id="MT143030">
    <property type="protein sequence ID" value="QJA92010.1"/>
    <property type="molecule type" value="Genomic_DNA"/>
</dbReference>
<reference evidence="1" key="1">
    <citation type="submission" date="2020-03" db="EMBL/GenBank/DDBJ databases">
        <title>The deep terrestrial virosphere.</title>
        <authorList>
            <person name="Holmfeldt K."/>
            <person name="Nilsson E."/>
            <person name="Simone D."/>
            <person name="Lopez-Fernandez M."/>
            <person name="Wu X."/>
            <person name="de Brujin I."/>
            <person name="Lundin D."/>
            <person name="Andersson A."/>
            <person name="Bertilsson S."/>
            <person name="Dopson M."/>
        </authorList>
    </citation>
    <scope>NUCLEOTIDE SEQUENCE</scope>
    <source>
        <strain evidence="1">MM415B03210</strain>
    </source>
</reference>
<evidence type="ECO:0000313" key="1">
    <source>
        <dbReference type="EMBL" id="QJA92010.1"/>
    </source>
</evidence>
<sequence>MGVRPRGLLNTFEEYKKKGMSDTEAMEKAMATSSAATLKASKARIAEQKKKKGSWVSRLKRNVAMVIKGPGYYKSTGGKHPIKKGK</sequence>
<organism evidence="1">
    <name type="scientific">viral metagenome</name>
    <dbReference type="NCBI Taxonomy" id="1070528"/>
    <lineage>
        <taxon>unclassified sequences</taxon>
        <taxon>metagenomes</taxon>
        <taxon>organismal metagenomes</taxon>
    </lineage>
</organism>